<feature type="compositionally biased region" description="Low complexity" evidence="1">
    <location>
        <begin position="140"/>
        <end position="149"/>
    </location>
</feature>
<keyword evidence="3" id="KW-1185">Reference proteome</keyword>
<feature type="region of interest" description="Disordered" evidence="1">
    <location>
        <begin position="140"/>
        <end position="184"/>
    </location>
</feature>
<dbReference type="Proteomes" id="UP000887574">
    <property type="component" value="Unplaced"/>
</dbReference>
<feature type="chain" id="PRO_5036987957" evidence="2">
    <location>
        <begin position="17"/>
        <end position="214"/>
    </location>
</feature>
<evidence type="ECO:0000313" key="3">
    <source>
        <dbReference type="Proteomes" id="UP000887574"/>
    </source>
</evidence>
<evidence type="ECO:0000313" key="4">
    <source>
        <dbReference type="WBParaSite" id="jg25399"/>
    </source>
</evidence>
<proteinExistence type="predicted"/>
<feature type="signal peptide" evidence="2">
    <location>
        <begin position="1"/>
        <end position="16"/>
    </location>
</feature>
<keyword evidence="2" id="KW-0732">Signal</keyword>
<evidence type="ECO:0000256" key="2">
    <source>
        <dbReference type="SAM" id="SignalP"/>
    </source>
</evidence>
<dbReference type="WBParaSite" id="jg25399">
    <property type="protein sequence ID" value="jg25399"/>
    <property type="gene ID" value="jg25399"/>
</dbReference>
<dbReference type="AlphaFoldDB" id="A0A915E251"/>
<organism evidence="3 4">
    <name type="scientific">Ditylenchus dipsaci</name>
    <dbReference type="NCBI Taxonomy" id="166011"/>
    <lineage>
        <taxon>Eukaryota</taxon>
        <taxon>Metazoa</taxon>
        <taxon>Ecdysozoa</taxon>
        <taxon>Nematoda</taxon>
        <taxon>Chromadorea</taxon>
        <taxon>Rhabditida</taxon>
        <taxon>Tylenchina</taxon>
        <taxon>Tylenchomorpha</taxon>
        <taxon>Sphaerularioidea</taxon>
        <taxon>Anguinidae</taxon>
        <taxon>Anguininae</taxon>
        <taxon>Ditylenchus</taxon>
    </lineage>
</organism>
<reference evidence="4" key="1">
    <citation type="submission" date="2022-11" db="UniProtKB">
        <authorList>
            <consortium name="WormBaseParasite"/>
        </authorList>
    </citation>
    <scope>IDENTIFICATION</scope>
</reference>
<sequence length="214" mass="23964">MVAILLLLFPLLLIKADTDVAILNTTAAYLFYMAFSQQNESMRCEVTMKVNRLAIYLFTQDPQSPHYMLVKSLMTIHLSDVGLIFQDEVSNEPISVNCIFDLQQNLLFSIKADDKANLCDLLFGFDQEFYNETQSSSTSIAIQSTTSQQPENRPQTTTTTPLTTSKSPESEVATQSQKVETEKSTEDSPYVSNALVVVFCKYGMVLVGLVCTYF</sequence>
<evidence type="ECO:0000256" key="1">
    <source>
        <dbReference type="SAM" id="MobiDB-lite"/>
    </source>
</evidence>
<protein>
    <submittedName>
        <fullName evidence="4">Uncharacterized protein</fullName>
    </submittedName>
</protein>
<accession>A0A915E251</accession>
<name>A0A915E251_9BILA</name>